<evidence type="ECO:0000313" key="3">
    <source>
        <dbReference type="EMBL" id="TWU59613.1"/>
    </source>
</evidence>
<reference evidence="3 4" key="1">
    <citation type="submission" date="2019-02" db="EMBL/GenBank/DDBJ databases">
        <title>Deep-cultivation of Planctomycetes and their phenomic and genomic characterization uncovers novel biology.</title>
        <authorList>
            <person name="Wiegand S."/>
            <person name="Jogler M."/>
            <person name="Boedeker C."/>
            <person name="Pinto D."/>
            <person name="Vollmers J."/>
            <person name="Rivas-Marin E."/>
            <person name="Kohn T."/>
            <person name="Peeters S.H."/>
            <person name="Heuer A."/>
            <person name="Rast P."/>
            <person name="Oberbeckmann S."/>
            <person name="Bunk B."/>
            <person name="Jeske O."/>
            <person name="Meyerdierks A."/>
            <person name="Storesund J.E."/>
            <person name="Kallscheuer N."/>
            <person name="Luecker S."/>
            <person name="Lage O.M."/>
            <person name="Pohl T."/>
            <person name="Merkel B.J."/>
            <person name="Hornburger P."/>
            <person name="Mueller R.-W."/>
            <person name="Bruemmer F."/>
            <person name="Labrenz M."/>
            <person name="Spormann A.M."/>
            <person name="Op Den Camp H."/>
            <person name="Overmann J."/>
            <person name="Amann R."/>
            <person name="Jetten M.S.M."/>
            <person name="Mascher T."/>
            <person name="Medema M.H."/>
            <person name="Devos D.P."/>
            <person name="Kaster A.-K."/>
            <person name="Ovreas L."/>
            <person name="Rohde M."/>
            <person name="Galperin M.Y."/>
            <person name="Jogler C."/>
        </authorList>
    </citation>
    <scope>NUCLEOTIDE SEQUENCE [LARGE SCALE GENOMIC DNA]</scope>
    <source>
        <strain evidence="3 4">V7</strain>
    </source>
</reference>
<dbReference type="Proteomes" id="UP000316476">
    <property type="component" value="Unassembled WGS sequence"/>
</dbReference>
<organism evidence="3 4">
    <name type="scientific">Crateriforma conspicua</name>
    <dbReference type="NCBI Taxonomy" id="2527996"/>
    <lineage>
        <taxon>Bacteria</taxon>
        <taxon>Pseudomonadati</taxon>
        <taxon>Planctomycetota</taxon>
        <taxon>Planctomycetia</taxon>
        <taxon>Planctomycetales</taxon>
        <taxon>Planctomycetaceae</taxon>
        <taxon>Crateriforma</taxon>
    </lineage>
</organism>
<accession>A0A5C6FDU2</accession>
<comment type="caution">
    <text evidence="3">The sequence shown here is derived from an EMBL/GenBank/DDBJ whole genome shotgun (WGS) entry which is preliminary data.</text>
</comment>
<feature type="compositionally biased region" description="Basic and acidic residues" evidence="1">
    <location>
        <begin position="200"/>
        <end position="213"/>
    </location>
</feature>
<feature type="signal peptide" evidence="2">
    <location>
        <begin position="1"/>
        <end position="20"/>
    </location>
</feature>
<dbReference type="PROSITE" id="PS51257">
    <property type="entry name" value="PROKAR_LIPOPROTEIN"/>
    <property type="match status" value="1"/>
</dbReference>
<evidence type="ECO:0000313" key="4">
    <source>
        <dbReference type="Proteomes" id="UP000316476"/>
    </source>
</evidence>
<dbReference type="RefSeq" id="WP_146416534.1">
    <property type="nucleotide sequence ID" value="NZ_SJPZ01000005.1"/>
</dbReference>
<evidence type="ECO:0000256" key="2">
    <source>
        <dbReference type="SAM" id="SignalP"/>
    </source>
</evidence>
<evidence type="ECO:0000256" key="1">
    <source>
        <dbReference type="SAM" id="MobiDB-lite"/>
    </source>
</evidence>
<keyword evidence="2" id="KW-0732">Signal</keyword>
<dbReference type="AlphaFoldDB" id="A0A5C6FDU2"/>
<sequence precursor="true">MNRLFICSLVICGAASCCNAQGEQASLQPSSLNKSQAPSVSPARKGIAKRATIKEKLAKEYEFLKSIPDDKFPDVIPYELLIVARDISRARWKDYPSVLERNMYYELGALYGLRKTYYKNEVDRINAELADVQIGSKSNHCEDRETVEAMIEQREKALSNMKEASRLEEEIGMPAGRRSFVPPPGLDEHLRKWYRAPETPLRETSHERSSDQI</sequence>
<dbReference type="EMBL" id="SJPZ01000005">
    <property type="protein sequence ID" value="TWU59613.1"/>
    <property type="molecule type" value="Genomic_DNA"/>
</dbReference>
<feature type="chain" id="PRO_5022885104" evidence="2">
    <location>
        <begin position="21"/>
        <end position="213"/>
    </location>
</feature>
<gene>
    <name evidence="3" type="ORF">V7x_55230</name>
</gene>
<protein>
    <submittedName>
        <fullName evidence="3">Uncharacterized protein</fullName>
    </submittedName>
</protein>
<feature type="region of interest" description="Disordered" evidence="1">
    <location>
        <begin position="191"/>
        <end position="213"/>
    </location>
</feature>
<name>A0A5C6FDU2_9PLAN</name>
<proteinExistence type="predicted"/>